<reference evidence="1 2" key="1">
    <citation type="journal article" date="2010" name="Genome Biol.">
        <title>A first genome assembly of the barley fungal pathogen Pyrenophora teres f. teres.</title>
        <authorList>
            <person name="Ellwood S.R."/>
            <person name="Liu Z."/>
            <person name="Syme R.A."/>
            <person name="Lai Z."/>
            <person name="Hane J.K."/>
            <person name="Keiper F."/>
            <person name="Moffat C.S."/>
            <person name="Oliver R.P."/>
            <person name="Friesen T.L."/>
        </authorList>
    </citation>
    <scope>NUCLEOTIDE SEQUENCE [LARGE SCALE GENOMIC DNA]</scope>
    <source>
        <strain evidence="1 2">0-1</strain>
    </source>
</reference>
<evidence type="ECO:0000313" key="2">
    <source>
        <dbReference type="Proteomes" id="UP000001067"/>
    </source>
</evidence>
<dbReference type="AlphaFoldDB" id="E3RP16"/>
<keyword evidence="2" id="KW-1185">Reference proteome</keyword>
<dbReference type="HOGENOM" id="CLU_1315993_0_0_1"/>
<dbReference type="KEGG" id="pte:PTT_10347"/>
<dbReference type="EMBL" id="GL534277">
    <property type="protein sequence ID" value="EFQ92507.1"/>
    <property type="molecule type" value="Genomic_DNA"/>
</dbReference>
<organism evidence="2">
    <name type="scientific">Pyrenophora teres f. teres (strain 0-1)</name>
    <name type="common">Barley net blotch fungus</name>
    <name type="synonym">Drechslera teres f. teres</name>
    <dbReference type="NCBI Taxonomy" id="861557"/>
    <lineage>
        <taxon>Eukaryota</taxon>
        <taxon>Fungi</taxon>
        <taxon>Dikarya</taxon>
        <taxon>Ascomycota</taxon>
        <taxon>Pezizomycotina</taxon>
        <taxon>Dothideomycetes</taxon>
        <taxon>Pleosporomycetidae</taxon>
        <taxon>Pleosporales</taxon>
        <taxon>Pleosporineae</taxon>
        <taxon>Pleosporaceae</taxon>
        <taxon>Pyrenophora</taxon>
    </lineage>
</organism>
<accession>E3RP16</accession>
<protein>
    <submittedName>
        <fullName evidence="1">Uncharacterized protein</fullName>
    </submittedName>
</protein>
<sequence length="209" mass="23740">MAPRTAAVAAPKRLPDVSGDTIAFFQKATKPEWRTDPTKPIGLSDQRQVPFARDIQWLYCKTLNDYKSENHDLEELARMYVLGEAVMDAMFQEVVIKTIIHLYSDNQETMSLSMIRIIYEGTPGGSPARQLVADICAFQLKPRFKRVKNLDTEKDSEFMKDLIVALLTHRQVGKDTSGPWIDDPDHYSVLKAEGSITEEFPIKDETDMS</sequence>
<dbReference type="STRING" id="861557.E3RP16"/>
<dbReference type="Proteomes" id="UP000001067">
    <property type="component" value="Unassembled WGS sequence"/>
</dbReference>
<dbReference type="OrthoDB" id="3794732at2759"/>
<name>E3RP16_PYRTT</name>
<proteinExistence type="predicted"/>
<evidence type="ECO:0000313" key="1">
    <source>
        <dbReference type="EMBL" id="EFQ92507.1"/>
    </source>
</evidence>
<gene>
    <name evidence="1" type="ORF">PTT_10347</name>
</gene>